<dbReference type="GO" id="GO:0004674">
    <property type="term" value="F:protein serine/threonine kinase activity"/>
    <property type="evidence" value="ECO:0007669"/>
    <property type="project" value="TreeGrafter"/>
</dbReference>
<dbReference type="Proteomes" id="UP000266673">
    <property type="component" value="Unassembled WGS sequence"/>
</dbReference>
<name>A0A397ULG3_9GLOM</name>
<gene>
    <name evidence="2" type="ORF">C2G38_2204328</name>
</gene>
<dbReference type="SUPFAM" id="SSF56112">
    <property type="entry name" value="Protein kinase-like (PK-like)"/>
    <property type="match status" value="1"/>
</dbReference>
<feature type="domain" description="Protein kinase" evidence="1">
    <location>
        <begin position="333"/>
        <end position="576"/>
    </location>
</feature>
<organism evidence="2 3">
    <name type="scientific">Gigaspora rosea</name>
    <dbReference type="NCBI Taxonomy" id="44941"/>
    <lineage>
        <taxon>Eukaryota</taxon>
        <taxon>Fungi</taxon>
        <taxon>Fungi incertae sedis</taxon>
        <taxon>Mucoromycota</taxon>
        <taxon>Glomeromycotina</taxon>
        <taxon>Glomeromycetes</taxon>
        <taxon>Diversisporales</taxon>
        <taxon>Gigasporaceae</taxon>
        <taxon>Gigaspora</taxon>
    </lineage>
</organism>
<reference evidence="2 3" key="1">
    <citation type="submission" date="2018-06" db="EMBL/GenBank/DDBJ databases">
        <title>Comparative genomics reveals the genomic features of Rhizophagus irregularis, R. cerebriforme, R. diaphanum and Gigaspora rosea, and their symbiotic lifestyle signature.</title>
        <authorList>
            <person name="Morin E."/>
            <person name="San Clemente H."/>
            <person name="Chen E.C.H."/>
            <person name="De La Providencia I."/>
            <person name="Hainaut M."/>
            <person name="Kuo A."/>
            <person name="Kohler A."/>
            <person name="Murat C."/>
            <person name="Tang N."/>
            <person name="Roy S."/>
            <person name="Loubradou J."/>
            <person name="Henrissat B."/>
            <person name="Grigoriev I.V."/>
            <person name="Corradi N."/>
            <person name="Roux C."/>
            <person name="Martin F.M."/>
        </authorList>
    </citation>
    <scope>NUCLEOTIDE SEQUENCE [LARGE SCALE GENOMIC DNA]</scope>
    <source>
        <strain evidence="2 3">DAOM 194757</strain>
    </source>
</reference>
<dbReference type="PANTHER" id="PTHR44329">
    <property type="entry name" value="SERINE/THREONINE-PROTEIN KINASE TNNI3K-RELATED"/>
    <property type="match status" value="1"/>
</dbReference>
<accession>A0A397ULG3</accession>
<dbReference type="GO" id="GO:0005524">
    <property type="term" value="F:ATP binding"/>
    <property type="evidence" value="ECO:0007669"/>
    <property type="project" value="InterPro"/>
</dbReference>
<dbReference type="Pfam" id="PF07714">
    <property type="entry name" value="PK_Tyr_Ser-Thr"/>
    <property type="match status" value="1"/>
</dbReference>
<keyword evidence="3" id="KW-1185">Reference proteome</keyword>
<protein>
    <submittedName>
        <fullName evidence="2">Kinase-like domain-containing protein</fullName>
    </submittedName>
</protein>
<keyword evidence="2" id="KW-0808">Transferase</keyword>
<dbReference type="InterPro" id="IPR011009">
    <property type="entry name" value="Kinase-like_dom_sf"/>
</dbReference>
<comment type="caution">
    <text evidence="2">The sequence shown here is derived from an EMBL/GenBank/DDBJ whole genome shotgun (WGS) entry which is preliminary data.</text>
</comment>
<dbReference type="AlphaFoldDB" id="A0A397ULG3"/>
<dbReference type="EMBL" id="QKWP01001173">
    <property type="protein sequence ID" value="RIB11092.1"/>
    <property type="molecule type" value="Genomic_DNA"/>
</dbReference>
<dbReference type="InterPro" id="IPR051681">
    <property type="entry name" value="Ser/Thr_Kinases-Pseudokinases"/>
</dbReference>
<dbReference type="InterPro" id="IPR001245">
    <property type="entry name" value="Ser-Thr/Tyr_kinase_cat_dom"/>
</dbReference>
<proteinExistence type="predicted"/>
<dbReference type="PROSITE" id="PS50011">
    <property type="entry name" value="PROTEIN_KINASE_DOM"/>
    <property type="match status" value="1"/>
</dbReference>
<dbReference type="STRING" id="44941.A0A397ULG3"/>
<keyword evidence="2" id="KW-0418">Kinase</keyword>
<sequence length="583" mass="67633">MSNEIPNENHTVNTSEKYTRNFTSVQNLTNEILINIFKFICWPKSLALACKRFSAIARDDQARAEWIIYQYGRAHALFHAIRLGPTFINLSVAKAMIAKRAILSRYFIQRLLINFGIYDQQLIELKIAHNIVGQMDINRINQKVFTYLMTEPQKQLETDNICAKGNDMELFHFLSAGPRILNHSRDILRKNMNSIRNLILNMKFIPFPHVLVNSEEYPPKDGYENNRQLNVIARAILTLKDLIIFGKKLELVKLKPGSIYKMDVWDFISKLNNAEVSINSNQGCSQNATQNQILPTKRATFSKHATDSLNSSTIWLEKAIFEGHINYYDYNEFINPEKINEGRFGNVYKAEWRECGIAVALKSLKANSPKIVEEVFFHPHIVEFYAVTKNPSGDYIMVLQLAKNGNFEQYLEDNFLKLQWVDKLRIAKEIALGLVFLHKHDIIHRDLHIKNILVHEDRMLIADFGLSIYDTENFIDNGIYGMPAFIDPQALKEFSYKFSKKSDIYDLGVIYWDISSGHRPFKTMTDFEVIFNVQQGNRETPIENTPLRFVKLYELCWDENPEIRPEANTILEELNLCISDEVV</sequence>
<dbReference type="InterPro" id="IPR000719">
    <property type="entry name" value="Prot_kinase_dom"/>
</dbReference>
<dbReference type="Gene3D" id="1.10.510.10">
    <property type="entry name" value="Transferase(Phosphotransferase) domain 1"/>
    <property type="match status" value="1"/>
</dbReference>
<evidence type="ECO:0000313" key="3">
    <source>
        <dbReference type="Proteomes" id="UP000266673"/>
    </source>
</evidence>
<evidence type="ECO:0000313" key="2">
    <source>
        <dbReference type="EMBL" id="RIB11092.1"/>
    </source>
</evidence>
<dbReference type="OrthoDB" id="547665at2759"/>
<evidence type="ECO:0000259" key="1">
    <source>
        <dbReference type="PROSITE" id="PS50011"/>
    </source>
</evidence>